<feature type="transmembrane region" description="Helical" evidence="1">
    <location>
        <begin position="291"/>
        <end position="311"/>
    </location>
</feature>
<evidence type="ECO:0000256" key="1">
    <source>
        <dbReference type="SAM" id="Phobius"/>
    </source>
</evidence>
<dbReference type="AlphaFoldDB" id="A0A1N6U677"/>
<evidence type="ECO:0000313" key="3">
    <source>
        <dbReference type="EMBL" id="SIQ60806.1"/>
    </source>
</evidence>
<dbReference type="OrthoDB" id="327621at2"/>
<evidence type="ECO:0000313" key="4">
    <source>
        <dbReference type="Proteomes" id="UP000185924"/>
    </source>
</evidence>
<feature type="transmembrane region" description="Helical" evidence="1">
    <location>
        <begin position="152"/>
        <end position="169"/>
    </location>
</feature>
<feature type="transmembrane region" description="Helical" evidence="1">
    <location>
        <begin position="46"/>
        <end position="68"/>
    </location>
</feature>
<feature type="transmembrane region" description="Helical" evidence="1">
    <location>
        <begin position="238"/>
        <end position="256"/>
    </location>
</feature>
<keyword evidence="1" id="KW-0472">Membrane</keyword>
<proteinExistence type="predicted"/>
<feature type="transmembrane region" description="Helical" evidence="1">
    <location>
        <begin position="175"/>
        <end position="198"/>
    </location>
</feature>
<keyword evidence="1" id="KW-1133">Transmembrane helix</keyword>
<feature type="transmembrane region" description="Helical" evidence="1">
    <location>
        <begin position="129"/>
        <end position="145"/>
    </location>
</feature>
<feature type="transmembrane region" description="Helical" evidence="1">
    <location>
        <begin position="263"/>
        <end position="285"/>
    </location>
</feature>
<organism evidence="3 4">
    <name type="scientific">Pontibacter lucknowensis</name>
    <dbReference type="NCBI Taxonomy" id="1077936"/>
    <lineage>
        <taxon>Bacteria</taxon>
        <taxon>Pseudomonadati</taxon>
        <taxon>Bacteroidota</taxon>
        <taxon>Cytophagia</taxon>
        <taxon>Cytophagales</taxon>
        <taxon>Hymenobacteraceae</taxon>
        <taxon>Pontibacter</taxon>
    </lineage>
</organism>
<feature type="transmembrane region" description="Helical" evidence="1">
    <location>
        <begin position="103"/>
        <end position="123"/>
    </location>
</feature>
<keyword evidence="1" id="KW-0812">Transmembrane</keyword>
<gene>
    <name evidence="3" type="ORF">SAMN05421545_0687</name>
</gene>
<evidence type="ECO:0000259" key="2">
    <source>
        <dbReference type="Pfam" id="PF09925"/>
    </source>
</evidence>
<dbReference type="RefSeq" id="WP_076421038.1">
    <property type="nucleotide sequence ID" value="NZ_FTNM01000001.1"/>
</dbReference>
<feature type="domain" description="DUF2157" evidence="2">
    <location>
        <begin position="46"/>
        <end position="153"/>
    </location>
</feature>
<feature type="transmembrane region" description="Helical" evidence="1">
    <location>
        <begin position="74"/>
        <end position="96"/>
    </location>
</feature>
<dbReference type="EMBL" id="FTNM01000001">
    <property type="protein sequence ID" value="SIQ60806.1"/>
    <property type="molecule type" value="Genomic_DNA"/>
</dbReference>
<name>A0A1N6U677_9BACT</name>
<dbReference type="STRING" id="1077936.SAMN05421545_0687"/>
<sequence>MKSLLSRDIIYSIARHSNWRESGIADWLRKEQVYAGPQDWIKFVRLFLLGLGGSFLISGIIFFFAYNWADMHKFVKLGLIEVLVLGVTFAAVFTKLSSTVKNVLLTASTMLVGVLFAVFGQIYQTGANAYDFFLGWTMCVVLWVVVARFQPLWFIFLLLLNTTFVLYTQQVATHWSFAVVLDAMFILNAAAVVIWEALAAKGRVGIQYRWFPRLVGLAAITVITISMISALFESIDHDYGLAYLLGAVMYGAGIAYGLKVRDIFYLTALPFSAIAVVTAILVRIGENVPEIMLLLATIFVVGSITLLIQYLGRLNRQWHGR</sequence>
<dbReference type="InterPro" id="IPR018677">
    <property type="entry name" value="DUF2157"/>
</dbReference>
<feature type="transmembrane region" description="Helical" evidence="1">
    <location>
        <begin position="210"/>
        <end position="232"/>
    </location>
</feature>
<dbReference type="Pfam" id="PF09925">
    <property type="entry name" value="DUF2157"/>
    <property type="match status" value="1"/>
</dbReference>
<protein>
    <submittedName>
        <fullName evidence="3">Predicted membrane protein</fullName>
    </submittedName>
</protein>
<accession>A0A1N6U677</accession>
<keyword evidence="4" id="KW-1185">Reference proteome</keyword>
<dbReference type="Proteomes" id="UP000185924">
    <property type="component" value="Unassembled WGS sequence"/>
</dbReference>
<reference evidence="4" key="1">
    <citation type="submission" date="2017-01" db="EMBL/GenBank/DDBJ databases">
        <authorList>
            <person name="Varghese N."/>
            <person name="Submissions S."/>
        </authorList>
    </citation>
    <scope>NUCLEOTIDE SEQUENCE [LARGE SCALE GENOMIC DNA]</scope>
    <source>
        <strain evidence="4">DM9</strain>
    </source>
</reference>